<dbReference type="AlphaFoldDB" id="A0AA45C4U4"/>
<dbReference type="InterPro" id="IPR050270">
    <property type="entry name" value="DegV_domain_contain"/>
</dbReference>
<dbReference type="InterPro" id="IPR043168">
    <property type="entry name" value="DegV_C"/>
</dbReference>
<name>A0AA45C4U4_9BACT</name>
<accession>A0AA45C4U4</accession>
<dbReference type="EMBL" id="QGGI01000024">
    <property type="protein sequence ID" value="PWJ87395.1"/>
    <property type="molecule type" value="Genomic_DNA"/>
</dbReference>
<evidence type="ECO:0000313" key="2">
    <source>
        <dbReference type="EMBL" id="PWJ87395.1"/>
    </source>
</evidence>
<dbReference type="Gene3D" id="3.30.1180.10">
    <property type="match status" value="1"/>
</dbReference>
<reference evidence="2 3" key="1">
    <citation type="submission" date="2018-05" db="EMBL/GenBank/DDBJ databases">
        <title>Genomic Encyclopedia of Type Strains, Phase IV (KMG-IV): sequencing the most valuable type-strain genomes for metagenomic binning, comparative biology and taxonomic classification.</title>
        <authorList>
            <person name="Goeker M."/>
        </authorList>
    </citation>
    <scope>NUCLEOTIDE SEQUENCE [LARGE SCALE GENOMIC DNA]</scope>
    <source>
        <strain evidence="2 3">DSM 24906</strain>
    </source>
</reference>
<dbReference type="PANTHER" id="PTHR33434">
    <property type="entry name" value="DEGV DOMAIN-CONTAINING PROTEIN DR_1986-RELATED"/>
    <property type="match status" value="1"/>
</dbReference>
<dbReference type="Pfam" id="PF02645">
    <property type="entry name" value="DegV"/>
    <property type="match status" value="1"/>
</dbReference>
<keyword evidence="3" id="KW-1185">Reference proteome</keyword>
<gene>
    <name evidence="2" type="ORF">C7380_1243</name>
</gene>
<dbReference type="Gene3D" id="3.40.50.10440">
    <property type="entry name" value="Dihydroxyacetone kinase, domain 1"/>
    <property type="match status" value="1"/>
</dbReference>
<dbReference type="GO" id="GO:0008289">
    <property type="term" value="F:lipid binding"/>
    <property type="evidence" value="ECO:0007669"/>
    <property type="project" value="UniProtKB-KW"/>
</dbReference>
<comment type="caution">
    <text evidence="2">The sequence shown here is derived from an EMBL/GenBank/DDBJ whole genome shotgun (WGS) entry which is preliminary data.</text>
</comment>
<evidence type="ECO:0000313" key="3">
    <source>
        <dbReference type="Proteomes" id="UP000245921"/>
    </source>
</evidence>
<sequence length="216" mass="23866">MFEKEIKIGNEIVGVFISADMSGTFSTAVMVKNMILKEYPKAKIKILNSKSNSMQLGYAAIEGARISKAGGAFNDVVETIENTIKRTRFLFIPDTFKYLKKGGRIGSAQALLGSLLKIKPILTVNDGKTDVMEKIRTRKKAIEKMIDVFLKDIEQYGFKDAIIHHINCDNDAQEFADLIKEQTGKIIDKIPIGPVIGTHVGPGAIGIVYLTENDMI</sequence>
<dbReference type="SUPFAM" id="SSF82549">
    <property type="entry name" value="DAK1/DegV-like"/>
    <property type="match status" value="1"/>
</dbReference>
<dbReference type="PANTHER" id="PTHR33434:SF2">
    <property type="entry name" value="FATTY ACID-BINDING PROTEIN TM_1468"/>
    <property type="match status" value="1"/>
</dbReference>
<dbReference type="Proteomes" id="UP000245921">
    <property type="component" value="Unassembled WGS sequence"/>
</dbReference>
<dbReference type="InterPro" id="IPR003797">
    <property type="entry name" value="DegV"/>
</dbReference>
<organism evidence="2 3">
    <name type="scientific">Oceanotoga teriensis</name>
    <dbReference type="NCBI Taxonomy" id="515440"/>
    <lineage>
        <taxon>Bacteria</taxon>
        <taxon>Thermotogati</taxon>
        <taxon>Thermotogota</taxon>
        <taxon>Thermotogae</taxon>
        <taxon>Petrotogales</taxon>
        <taxon>Petrotogaceae</taxon>
        <taxon>Oceanotoga</taxon>
    </lineage>
</organism>
<evidence type="ECO:0000256" key="1">
    <source>
        <dbReference type="ARBA" id="ARBA00023121"/>
    </source>
</evidence>
<keyword evidence="1" id="KW-0446">Lipid-binding</keyword>
<proteinExistence type="predicted"/>
<dbReference type="PROSITE" id="PS51482">
    <property type="entry name" value="DEGV"/>
    <property type="match status" value="1"/>
</dbReference>
<protein>
    <submittedName>
        <fullName evidence="2">DegV family protein with EDD domain</fullName>
    </submittedName>
</protein>
<dbReference type="NCBIfam" id="TIGR00762">
    <property type="entry name" value="DegV"/>
    <property type="match status" value="1"/>
</dbReference>